<feature type="compositionally biased region" description="Polar residues" evidence="1">
    <location>
        <begin position="394"/>
        <end position="406"/>
    </location>
</feature>
<accession>A0ABR1JIK4</accession>
<gene>
    <name evidence="2" type="ORF">VKT23_008266</name>
</gene>
<name>A0ABR1JIK4_9AGAR</name>
<evidence type="ECO:0000313" key="3">
    <source>
        <dbReference type="Proteomes" id="UP001498398"/>
    </source>
</evidence>
<evidence type="ECO:0000256" key="1">
    <source>
        <dbReference type="SAM" id="MobiDB-lite"/>
    </source>
</evidence>
<organism evidence="2 3">
    <name type="scientific">Marasmiellus scandens</name>
    <dbReference type="NCBI Taxonomy" id="2682957"/>
    <lineage>
        <taxon>Eukaryota</taxon>
        <taxon>Fungi</taxon>
        <taxon>Dikarya</taxon>
        <taxon>Basidiomycota</taxon>
        <taxon>Agaricomycotina</taxon>
        <taxon>Agaricomycetes</taxon>
        <taxon>Agaricomycetidae</taxon>
        <taxon>Agaricales</taxon>
        <taxon>Marasmiineae</taxon>
        <taxon>Omphalotaceae</taxon>
        <taxon>Marasmiellus</taxon>
    </lineage>
</organism>
<evidence type="ECO:0000313" key="2">
    <source>
        <dbReference type="EMBL" id="KAK7461837.1"/>
    </source>
</evidence>
<protein>
    <submittedName>
        <fullName evidence="2">Uncharacterized protein</fullName>
    </submittedName>
</protein>
<proteinExistence type="predicted"/>
<dbReference type="EMBL" id="JBANRG010000012">
    <property type="protein sequence ID" value="KAK7461837.1"/>
    <property type="molecule type" value="Genomic_DNA"/>
</dbReference>
<keyword evidence="3" id="KW-1185">Reference proteome</keyword>
<sequence>MSENDGCNERQLVEWAQLYPYLQRAASMRFESEPGSSANWFSGSEETSLILWLWWMIFSRENLRLERPHIQNILVRRLLHGFLVKAFEYPSCYGPESHFHLPLVHDSDVQAWSTSPLPRTTEIIHYSLPTTISSPLLNSGSLLTWISRMETMLENTNPIIGPLANLPATREEANARNIPGPTQEDFLRAHRNQVHAPERCSLNLQILYDDEENFCTPEYPTSRHGSRRYDEDWYRMVSCCDPWETRPLLRGPVHRPGSLTGSWAGTFLQTSHDVHLELTTNPRPRSIDSVTLFQRPLYFNLREHHCLHPDEPLGIGINNLGEDDLLNAWLPNDLRVTEAEQAIEIYDPHSKRTIRYETYVPGISYSKAACAKLRKAWIHDEEVSGSEYPDNEDPSMNATSQTTGDQDQPPRLEESDEYMATVSHLDSGIADILITGETGEGPGNAWGHFNIIGRVRPWDGFIILLRTPRDRQNADLGRWIFSGYVHDHNLVGRWRETSTAARLVGYGGPFVAKIDPQS</sequence>
<feature type="region of interest" description="Disordered" evidence="1">
    <location>
        <begin position="384"/>
        <end position="412"/>
    </location>
</feature>
<reference evidence="2 3" key="1">
    <citation type="submission" date="2024-01" db="EMBL/GenBank/DDBJ databases">
        <title>A draft genome for the cacao thread blight pathogen Marasmiellus scandens.</title>
        <authorList>
            <person name="Baruah I.K."/>
            <person name="Leung J."/>
            <person name="Bukari Y."/>
            <person name="Amoako-Attah I."/>
            <person name="Meinhardt L.W."/>
            <person name="Bailey B.A."/>
            <person name="Cohen S.P."/>
        </authorList>
    </citation>
    <scope>NUCLEOTIDE SEQUENCE [LARGE SCALE GENOMIC DNA]</scope>
    <source>
        <strain evidence="2 3">GH-19</strain>
    </source>
</reference>
<dbReference type="Proteomes" id="UP001498398">
    <property type="component" value="Unassembled WGS sequence"/>
</dbReference>
<comment type="caution">
    <text evidence="2">The sequence shown here is derived from an EMBL/GenBank/DDBJ whole genome shotgun (WGS) entry which is preliminary data.</text>
</comment>